<evidence type="ECO:0000256" key="8">
    <source>
        <dbReference type="SAM" id="Phobius"/>
    </source>
</evidence>
<name>A0A140DUM0_9FIRM</name>
<organism evidence="10 11">
    <name type="scientific">Faecalibaculum rodentium</name>
    <dbReference type="NCBI Taxonomy" id="1702221"/>
    <lineage>
        <taxon>Bacteria</taxon>
        <taxon>Bacillati</taxon>
        <taxon>Bacillota</taxon>
        <taxon>Erysipelotrichia</taxon>
        <taxon>Erysipelotrichales</taxon>
        <taxon>Erysipelotrichaceae</taxon>
        <taxon>Faecalibaculum</taxon>
    </lineage>
</organism>
<feature type="transmembrane region" description="Helical" evidence="8">
    <location>
        <begin position="88"/>
        <end position="108"/>
    </location>
</feature>
<feature type="transmembrane region" description="Helical" evidence="8">
    <location>
        <begin position="52"/>
        <end position="76"/>
    </location>
</feature>
<keyword evidence="3 8" id="KW-0812">Transmembrane</keyword>
<feature type="transmembrane region" description="Helical" evidence="8">
    <location>
        <begin position="225"/>
        <end position="243"/>
    </location>
</feature>
<dbReference type="GeneID" id="78477951"/>
<proteinExistence type="predicted"/>
<feature type="transmembrane region" description="Helical" evidence="8">
    <location>
        <begin position="114"/>
        <end position="137"/>
    </location>
</feature>
<dbReference type="Pfam" id="PF01895">
    <property type="entry name" value="PhoU"/>
    <property type="match status" value="2"/>
</dbReference>
<feature type="domain" description="PhoU" evidence="9">
    <location>
        <begin position="360"/>
        <end position="444"/>
    </location>
</feature>
<dbReference type="EMBL" id="CP011391">
    <property type="protein sequence ID" value="AMK54347.1"/>
    <property type="molecule type" value="Genomic_DNA"/>
</dbReference>
<keyword evidence="2" id="KW-1003">Cell membrane</keyword>
<evidence type="ECO:0000256" key="4">
    <source>
        <dbReference type="ARBA" id="ARBA00022989"/>
    </source>
</evidence>
<evidence type="ECO:0000313" key="11">
    <source>
        <dbReference type="Proteomes" id="UP000069771"/>
    </source>
</evidence>
<evidence type="ECO:0000256" key="1">
    <source>
        <dbReference type="ARBA" id="ARBA00004651"/>
    </source>
</evidence>
<accession>A0A140DUM0</accession>
<keyword evidence="5 8" id="KW-0472">Membrane</keyword>
<gene>
    <name evidence="10" type="ORF">AALO17_12130</name>
</gene>
<feature type="region of interest" description="Disordered" evidence="7">
    <location>
        <begin position="586"/>
        <end position="612"/>
    </location>
</feature>
<evidence type="ECO:0000313" key="10">
    <source>
        <dbReference type="EMBL" id="AMK54347.1"/>
    </source>
</evidence>
<dbReference type="PANTHER" id="PTHR10010">
    <property type="entry name" value="SOLUTE CARRIER FAMILY 34 SODIUM PHOSPHATE , MEMBER 2-RELATED"/>
    <property type="match status" value="1"/>
</dbReference>
<evidence type="ECO:0000256" key="7">
    <source>
        <dbReference type="SAM" id="MobiDB-lite"/>
    </source>
</evidence>
<feature type="transmembrane region" description="Helical" evidence="8">
    <location>
        <begin position="188"/>
        <end position="213"/>
    </location>
</feature>
<feature type="domain" description="PhoU" evidence="9">
    <location>
        <begin position="465"/>
        <end position="546"/>
    </location>
</feature>
<evidence type="ECO:0000256" key="2">
    <source>
        <dbReference type="ARBA" id="ARBA00022475"/>
    </source>
</evidence>
<protein>
    <recommendedName>
        <fullName evidence="9">PhoU domain-containing protein</fullName>
    </recommendedName>
</protein>
<dbReference type="Pfam" id="PF02690">
    <property type="entry name" value="Na_Pi_cotrans"/>
    <property type="match status" value="2"/>
</dbReference>
<evidence type="ECO:0000256" key="6">
    <source>
        <dbReference type="SAM" id="Coils"/>
    </source>
</evidence>
<reference evidence="10 11" key="1">
    <citation type="journal article" date="2016" name="Gut Pathog.">
        <title>Whole genome sequencing of "Faecalibaculum rodentium" ALO17, isolated from C57BL/6J laboratory mouse feces.</title>
        <authorList>
            <person name="Lim S."/>
            <person name="Chang D.H."/>
            <person name="Ahn S."/>
            <person name="Kim B.C."/>
        </authorList>
    </citation>
    <scope>NUCLEOTIDE SEQUENCE [LARGE SCALE GENOMIC DNA]</scope>
    <source>
        <strain evidence="10 11">Alo17</strain>
    </source>
</reference>
<dbReference type="GO" id="GO:0005436">
    <property type="term" value="F:sodium:phosphate symporter activity"/>
    <property type="evidence" value="ECO:0007669"/>
    <property type="project" value="InterPro"/>
</dbReference>
<dbReference type="RefSeq" id="WP_067556590.1">
    <property type="nucleotide sequence ID" value="NZ_CANRYF010000001.1"/>
</dbReference>
<dbReference type="Proteomes" id="UP000069771">
    <property type="component" value="Chromosome"/>
</dbReference>
<evidence type="ECO:0000256" key="5">
    <source>
        <dbReference type="ARBA" id="ARBA00023136"/>
    </source>
</evidence>
<feature type="transmembrane region" description="Helical" evidence="8">
    <location>
        <begin position="255"/>
        <end position="275"/>
    </location>
</feature>
<keyword evidence="6" id="KW-0175">Coiled coil</keyword>
<dbReference type="Gene3D" id="1.20.58.220">
    <property type="entry name" value="Phosphate transport system protein phou homolog 2, domain 2"/>
    <property type="match status" value="1"/>
</dbReference>
<evidence type="ECO:0000256" key="3">
    <source>
        <dbReference type="ARBA" id="ARBA00022692"/>
    </source>
</evidence>
<dbReference type="GO" id="GO:0005886">
    <property type="term" value="C:plasma membrane"/>
    <property type="evidence" value="ECO:0007669"/>
    <property type="project" value="UniProtKB-SubCell"/>
</dbReference>
<dbReference type="InterPro" id="IPR003841">
    <property type="entry name" value="Na/Pi_transpt"/>
</dbReference>
<feature type="coiled-coil region" evidence="6">
    <location>
        <begin position="380"/>
        <end position="407"/>
    </location>
</feature>
<sequence length="612" mass="67002">MDENVSMVLSLLTGVALFLFGMSSMSDGLKKVAGNKMEMILYKLTNTPLKGFLLGTAVTCAVQSSSAATVMVIGFVNSGMMKFTQAIAVILGANIGTSITGWIVSLSYVEGAGWASYFSSTTITAVVAVAGMLLHMFAKKDVLKHTGSILLGFAVLMAGMSMMSGAVAPLRTNPVFIDTMVALNNPLLAGLFGIAFAAILQSSSAAVGVIQALSTTGAITFQGAFPMVMGIGIGASFPVLLAAMGSSRAGQRTSLAYLVVSVLGMVLGALVYYPLEMLGMLHLNDLVMDPFTIAATNTLFRAIAMTLMLPAVHGVRSLIMLLMPVTEAEKEDQPDFEKLDSRLLQNPELAYQRAMEVMEGMALKAQKNVHRAIRLLEDYSDEGYRKVEHLEKTLNKYEDKLGKYLVAIMTMAISEDQSRSISKSLQAIGDFESIGDYALEIANLARSVNQKKESFSLEARDELAIMSAAVEESIDLTVEAFENDDVQSIRRVFPLRELVTVSADEIKKRHIRRLQEGKCSMEMGFIQSEMLVNMQRIVDHCANIALDMVKQAEQDFNVHRFLRKYQEQSRSEYADLLSQYETKYNINQVPHPQEEEEDRSPAERPEGMVLQS</sequence>
<keyword evidence="11" id="KW-1185">Reference proteome</keyword>
<dbReference type="InterPro" id="IPR038078">
    <property type="entry name" value="PhoU-like_sf"/>
</dbReference>
<evidence type="ECO:0000259" key="9">
    <source>
        <dbReference type="Pfam" id="PF01895"/>
    </source>
</evidence>
<dbReference type="OrthoDB" id="9763003at2"/>
<dbReference type="PATRIC" id="fig|1702221.3.peg.1168"/>
<dbReference type="NCBIfam" id="NF037997">
    <property type="entry name" value="Na_Pi_symport"/>
    <property type="match status" value="1"/>
</dbReference>
<dbReference type="SUPFAM" id="SSF109755">
    <property type="entry name" value="PhoU-like"/>
    <property type="match status" value="1"/>
</dbReference>
<dbReference type="PANTHER" id="PTHR10010:SF46">
    <property type="entry name" value="SODIUM-DEPENDENT PHOSPHATE TRANSPORT PROTEIN 2B"/>
    <property type="match status" value="1"/>
</dbReference>
<feature type="transmembrane region" description="Helical" evidence="8">
    <location>
        <begin position="149"/>
        <end position="168"/>
    </location>
</feature>
<comment type="subcellular location">
    <subcellularLocation>
        <location evidence="1">Cell membrane</location>
        <topology evidence="1">Multi-pass membrane protein</topology>
    </subcellularLocation>
</comment>
<dbReference type="GO" id="GO:0044341">
    <property type="term" value="P:sodium-dependent phosphate transport"/>
    <property type="evidence" value="ECO:0007669"/>
    <property type="project" value="InterPro"/>
</dbReference>
<dbReference type="InterPro" id="IPR026022">
    <property type="entry name" value="PhoU_dom"/>
</dbReference>
<dbReference type="AlphaFoldDB" id="A0A140DUM0"/>
<keyword evidence="4 8" id="KW-1133">Transmembrane helix</keyword>
<dbReference type="KEGG" id="fro:AALO17_12130"/>